<evidence type="ECO:0000313" key="2">
    <source>
        <dbReference type="EMBL" id="KAK9892510.1"/>
    </source>
</evidence>
<dbReference type="Proteomes" id="UP001431783">
    <property type="component" value="Unassembled WGS sequence"/>
</dbReference>
<feature type="region of interest" description="Disordered" evidence="1">
    <location>
        <begin position="1"/>
        <end position="30"/>
    </location>
</feature>
<feature type="compositionally biased region" description="Polar residues" evidence="1">
    <location>
        <begin position="1"/>
        <end position="10"/>
    </location>
</feature>
<name>A0AAW1VCR3_9CUCU</name>
<evidence type="ECO:0000313" key="3">
    <source>
        <dbReference type="Proteomes" id="UP001431783"/>
    </source>
</evidence>
<proteinExistence type="predicted"/>
<evidence type="ECO:0000256" key="1">
    <source>
        <dbReference type="SAM" id="MobiDB-lite"/>
    </source>
</evidence>
<feature type="region of interest" description="Disordered" evidence="1">
    <location>
        <begin position="145"/>
        <end position="165"/>
    </location>
</feature>
<sequence length="304" mass="33895">MAPSPENDNTPKAPDKNEKTKGDKHGSVDIIKEKNKDFKTLNNLNDCELKDLLDEAITYKNPKDREGKSTLFKELLSQAEESERNARAASAGGSEQVRYCNTMAKRSKHRRKPNSISENVMHGGSLDNLAKEELFEVAHHLNRPKRTVSARQREGGSLPSNVNAGGLASYDPHFLEEARKKRTTKGSVVAAGGGPSFESMDVDMERVSLLEHDSVAENFNKESPTSELIENVAPQSTPKFTTKATLQVNVDDALHFNDLETVEKKPYEIEQISAKVLQSKYSVYIPNYNPLNETTKVSFLTKFQ</sequence>
<gene>
    <name evidence="2" type="ORF">WA026_020498</name>
</gene>
<feature type="compositionally biased region" description="Basic and acidic residues" evidence="1">
    <location>
        <begin position="13"/>
        <end position="30"/>
    </location>
</feature>
<comment type="caution">
    <text evidence="2">The sequence shown here is derived from an EMBL/GenBank/DDBJ whole genome shotgun (WGS) entry which is preliminary data.</text>
</comment>
<organism evidence="2 3">
    <name type="scientific">Henosepilachna vigintioctopunctata</name>
    <dbReference type="NCBI Taxonomy" id="420089"/>
    <lineage>
        <taxon>Eukaryota</taxon>
        <taxon>Metazoa</taxon>
        <taxon>Ecdysozoa</taxon>
        <taxon>Arthropoda</taxon>
        <taxon>Hexapoda</taxon>
        <taxon>Insecta</taxon>
        <taxon>Pterygota</taxon>
        <taxon>Neoptera</taxon>
        <taxon>Endopterygota</taxon>
        <taxon>Coleoptera</taxon>
        <taxon>Polyphaga</taxon>
        <taxon>Cucujiformia</taxon>
        <taxon>Coccinelloidea</taxon>
        <taxon>Coccinellidae</taxon>
        <taxon>Epilachninae</taxon>
        <taxon>Epilachnini</taxon>
        <taxon>Henosepilachna</taxon>
    </lineage>
</organism>
<accession>A0AAW1VCR3</accession>
<dbReference type="AlphaFoldDB" id="A0AAW1VCR3"/>
<protein>
    <submittedName>
        <fullName evidence="2">Uncharacterized protein</fullName>
    </submittedName>
</protein>
<keyword evidence="3" id="KW-1185">Reference proteome</keyword>
<reference evidence="2 3" key="1">
    <citation type="submission" date="2023-03" db="EMBL/GenBank/DDBJ databases">
        <title>Genome insight into feeding habits of ladybird beetles.</title>
        <authorList>
            <person name="Li H.-S."/>
            <person name="Huang Y.-H."/>
            <person name="Pang H."/>
        </authorList>
    </citation>
    <scope>NUCLEOTIDE SEQUENCE [LARGE SCALE GENOMIC DNA]</scope>
    <source>
        <strain evidence="2">SYSU_2023b</strain>
        <tissue evidence="2">Whole body</tissue>
    </source>
</reference>
<dbReference type="EMBL" id="JARQZJ010000135">
    <property type="protein sequence ID" value="KAK9892510.1"/>
    <property type="molecule type" value="Genomic_DNA"/>
</dbReference>